<evidence type="ECO:0000313" key="2">
    <source>
        <dbReference type="EMBL" id="NYJ35909.1"/>
    </source>
</evidence>
<feature type="transmembrane region" description="Helical" evidence="1">
    <location>
        <begin position="146"/>
        <end position="165"/>
    </location>
</feature>
<dbReference type="PANTHER" id="PTHR23530">
    <property type="entry name" value="TRANSPORT PROTEIN-RELATED"/>
    <property type="match status" value="1"/>
</dbReference>
<feature type="transmembrane region" description="Helical" evidence="1">
    <location>
        <begin position="338"/>
        <end position="358"/>
    </location>
</feature>
<feature type="transmembrane region" description="Helical" evidence="1">
    <location>
        <begin position="102"/>
        <end position="125"/>
    </location>
</feature>
<keyword evidence="1" id="KW-0812">Transmembrane</keyword>
<feature type="transmembrane region" description="Helical" evidence="1">
    <location>
        <begin position="46"/>
        <end position="66"/>
    </location>
</feature>
<feature type="transmembrane region" description="Helical" evidence="1">
    <location>
        <begin position="364"/>
        <end position="384"/>
    </location>
</feature>
<feature type="transmembrane region" description="Helical" evidence="1">
    <location>
        <begin position="171"/>
        <end position="190"/>
    </location>
</feature>
<dbReference type="RefSeq" id="WP_179825406.1">
    <property type="nucleotide sequence ID" value="NZ_JACCFS010000001.1"/>
</dbReference>
<evidence type="ECO:0000256" key="1">
    <source>
        <dbReference type="SAM" id="Phobius"/>
    </source>
</evidence>
<dbReference type="InterPro" id="IPR053160">
    <property type="entry name" value="MFS_DHA3_Transporter"/>
</dbReference>
<dbReference type="Gene3D" id="1.20.1250.20">
    <property type="entry name" value="MFS general substrate transporter like domains"/>
    <property type="match status" value="1"/>
</dbReference>
<dbReference type="Proteomes" id="UP000572051">
    <property type="component" value="Unassembled WGS sequence"/>
</dbReference>
<proteinExistence type="predicted"/>
<dbReference type="GO" id="GO:0022857">
    <property type="term" value="F:transmembrane transporter activity"/>
    <property type="evidence" value="ECO:0007669"/>
    <property type="project" value="InterPro"/>
</dbReference>
<keyword evidence="1" id="KW-1133">Transmembrane helix</keyword>
<keyword evidence="1" id="KW-0472">Membrane</keyword>
<gene>
    <name evidence="2" type="ORF">HNR10_003790</name>
</gene>
<feature type="transmembrane region" description="Helical" evidence="1">
    <location>
        <begin position="306"/>
        <end position="326"/>
    </location>
</feature>
<feature type="transmembrane region" description="Helical" evidence="1">
    <location>
        <begin position="218"/>
        <end position="239"/>
    </location>
</feature>
<dbReference type="Pfam" id="PF07690">
    <property type="entry name" value="MFS_1"/>
    <property type="match status" value="1"/>
</dbReference>
<dbReference type="PANTHER" id="PTHR23530:SF1">
    <property type="entry name" value="PERMEASE, MAJOR FACILITATOR SUPERFAMILY-RELATED"/>
    <property type="match status" value="1"/>
</dbReference>
<sequence>MAADTASDALPLRTRYALFSLFSVSADFVYGAVFVTVLLHRGVEPWALGSMLAANIALGMVLEAPSGALGDRYGHRRLLCAGLAAWGAGFAVFGSAEGIPATVLGLALGVCGHSLQSGTLTAIVVNRIGAHDRASRVRRAVRLGQVAARGGSVLGAASVLVGGSWARADTLVLAAGASLVLLAALTPLCFPPDRPRHGHSSVLAILRASVATIAGQRFWPLVSLTVSTGVVMAALIMSWQPLLLDAYGEDVRRNGLVLLVMTLGLMAGAACSRFTDRLRPQVWGPVFAVATGAPLVLLAFGRVPLVPGLVVAEFFLGVTGVVSAAWQQLMYSDANRNTMFSAMAVVSGVTYAATQWSFGWLWELGGIPVAICVLVAASAVAALLTPLSARLLPAAVRAGPSSVEPRSGEHSG</sequence>
<reference evidence="2 3" key="1">
    <citation type="submission" date="2020-07" db="EMBL/GenBank/DDBJ databases">
        <title>Sequencing the genomes of 1000 actinobacteria strains.</title>
        <authorList>
            <person name="Klenk H.-P."/>
        </authorList>
    </citation>
    <scope>NUCLEOTIDE SEQUENCE [LARGE SCALE GENOMIC DNA]</scope>
    <source>
        <strain evidence="2 3">DSM 44442</strain>
    </source>
</reference>
<evidence type="ECO:0000313" key="3">
    <source>
        <dbReference type="Proteomes" id="UP000572051"/>
    </source>
</evidence>
<protein>
    <submittedName>
        <fullName evidence="2">MFS family permease</fullName>
    </submittedName>
</protein>
<name>A0A7Z0EPK0_9ACTN</name>
<feature type="transmembrane region" description="Helical" evidence="1">
    <location>
        <begin position="282"/>
        <end position="300"/>
    </location>
</feature>
<dbReference type="AlphaFoldDB" id="A0A7Z0EPK0"/>
<feature type="transmembrane region" description="Helical" evidence="1">
    <location>
        <begin position="16"/>
        <end position="40"/>
    </location>
</feature>
<feature type="transmembrane region" description="Helical" evidence="1">
    <location>
        <begin position="251"/>
        <end position="270"/>
    </location>
</feature>
<accession>A0A7Z0EPK0</accession>
<dbReference type="EMBL" id="JACCFS010000001">
    <property type="protein sequence ID" value="NYJ35909.1"/>
    <property type="molecule type" value="Genomic_DNA"/>
</dbReference>
<comment type="caution">
    <text evidence="2">The sequence shown here is derived from an EMBL/GenBank/DDBJ whole genome shotgun (WGS) entry which is preliminary data.</text>
</comment>
<keyword evidence="3" id="KW-1185">Reference proteome</keyword>
<feature type="transmembrane region" description="Helical" evidence="1">
    <location>
        <begin position="78"/>
        <end position="96"/>
    </location>
</feature>
<organism evidence="2 3">
    <name type="scientific">Nocardiopsis aegyptia</name>
    <dbReference type="NCBI Taxonomy" id="220378"/>
    <lineage>
        <taxon>Bacteria</taxon>
        <taxon>Bacillati</taxon>
        <taxon>Actinomycetota</taxon>
        <taxon>Actinomycetes</taxon>
        <taxon>Streptosporangiales</taxon>
        <taxon>Nocardiopsidaceae</taxon>
        <taxon>Nocardiopsis</taxon>
    </lineage>
</organism>
<dbReference type="InterPro" id="IPR036259">
    <property type="entry name" value="MFS_trans_sf"/>
</dbReference>
<dbReference type="SUPFAM" id="SSF103473">
    <property type="entry name" value="MFS general substrate transporter"/>
    <property type="match status" value="1"/>
</dbReference>
<dbReference type="CDD" id="cd06174">
    <property type="entry name" value="MFS"/>
    <property type="match status" value="1"/>
</dbReference>
<dbReference type="InterPro" id="IPR011701">
    <property type="entry name" value="MFS"/>
</dbReference>